<dbReference type="OrthoDB" id="2987331at2"/>
<sequence length="659" mass="70390">MLSDKAAELLRLVCAAHAALPWTEEAAEKLRPPGMSRSELTIAREELLDQRLLTCAQRLGGELLYGIPEGRLAEVQGRFFRYVPETGPEPAVRIIMPAAAGLPADLFRLLHRIAGSGLPLTAKGLLHLGHLKKLAAGVSLQEGHLEGLGLRSSYSAECPLPALVLADLLLTLGLIRRRDGVLIPDRERTEAWLGLAEQAMYARALEAVCFRYGAPGPGAQHLRGAVAGAGWLAGRWYRLDRLLAALEAAGLGQDRRAPEQQEPEAAAWLSWLAGAGLLSLGRADADGGLCFRWRMPYPCSGSCLRQEAAPNEDREKDAAEIPEAAEARTGHLIVQPDLEVLIPPETPYRVRWGLACFAEPETLESGLWSFRLTRERLEAASAAGLPPEEAAAWLGRHAAGGLPPGAAEIIGQWAAGLGRTRLSEMQVLACRDLADAEAVAGHPRLGDCLVRLGPLHFGVLPDRLPPLLRELAAAGLAPPSGRGAAPVPEPELFRLDPPPAAPGGGEGAAAREGRAAGSAPEAATREGSPGAAPGLFPPSRGLGEGAAVREPAAELWPDRDRVPAMWLRERRRYHAATSRSVMEQALRWGVAAAVTVDGEERRFVPERILPGRWRVFGYFADEDGAEPAAAELEAEDWGEIGIMLPKSRIASSAGQGDMV</sequence>
<keyword evidence="4" id="KW-1185">Reference proteome</keyword>
<evidence type="ECO:0000256" key="1">
    <source>
        <dbReference type="SAM" id="MobiDB-lite"/>
    </source>
</evidence>
<evidence type="ECO:0000313" key="3">
    <source>
        <dbReference type="EMBL" id="KAA9004043.1"/>
    </source>
</evidence>
<dbReference type="EMBL" id="VYKK01000015">
    <property type="protein sequence ID" value="KAA9004043.1"/>
    <property type="molecule type" value="Genomic_DNA"/>
</dbReference>
<dbReference type="RefSeq" id="WP_150458398.1">
    <property type="nucleotide sequence ID" value="NZ_VYKK01000015.1"/>
</dbReference>
<protein>
    <recommendedName>
        <fullName evidence="2">Helicase XPB/Ssl2 N-terminal domain-containing protein</fullName>
    </recommendedName>
</protein>
<dbReference type="Proteomes" id="UP000367750">
    <property type="component" value="Unassembled WGS sequence"/>
</dbReference>
<dbReference type="Pfam" id="PF13625">
    <property type="entry name" value="Helicase_C_3"/>
    <property type="match status" value="1"/>
</dbReference>
<name>A0A5J5G9A9_9BACL</name>
<feature type="region of interest" description="Disordered" evidence="1">
    <location>
        <begin position="477"/>
        <end position="544"/>
    </location>
</feature>
<evidence type="ECO:0000259" key="2">
    <source>
        <dbReference type="Pfam" id="PF13625"/>
    </source>
</evidence>
<dbReference type="AlphaFoldDB" id="A0A5J5G9A9"/>
<accession>A0A5J5G9A9</accession>
<dbReference type="InterPro" id="IPR032830">
    <property type="entry name" value="XPB/Ssl2_N"/>
</dbReference>
<comment type="caution">
    <text evidence="3">The sequence shown here is derived from an EMBL/GenBank/DDBJ whole genome shotgun (WGS) entry which is preliminary data.</text>
</comment>
<gene>
    <name evidence="3" type="ORF">F4V43_11585</name>
</gene>
<reference evidence="3 4" key="1">
    <citation type="submission" date="2019-09" db="EMBL/GenBank/DDBJ databases">
        <title>Bacillus ochoae sp. nov., Paenibacillus whitsoniae sp. nov., Paenibacillus spiritus sp. nov. Isolated from the Mars Exploration Rover during spacecraft assembly.</title>
        <authorList>
            <person name="Seuylemezian A."/>
            <person name="Vaishampayan P."/>
        </authorList>
    </citation>
    <scope>NUCLEOTIDE SEQUENCE [LARGE SCALE GENOMIC DNA]</scope>
    <source>
        <strain evidence="3 4">MER_111</strain>
    </source>
</reference>
<feature type="domain" description="Helicase XPB/Ssl2 N-terminal" evidence="2">
    <location>
        <begin position="332"/>
        <end position="451"/>
    </location>
</feature>
<evidence type="ECO:0000313" key="4">
    <source>
        <dbReference type="Proteomes" id="UP000367750"/>
    </source>
</evidence>
<organism evidence="3 4">
    <name type="scientific">Paenibacillus spiritus</name>
    <dbReference type="NCBI Taxonomy" id="2496557"/>
    <lineage>
        <taxon>Bacteria</taxon>
        <taxon>Bacillati</taxon>
        <taxon>Bacillota</taxon>
        <taxon>Bacilli</taxon>
        <taxon>Bacillales</taxon>
        <taxon>Paenibacillaceae</taxon>
        <taxon>Paenibacillus</taxon>
    </lineage>
</organism>
<proteinExistence type="predicted"/>